<evidence type="ECO:0000313" key="2">
    <source>
        <dbReference type="EMBL" id="CAK0830294.1"/>
    </source>
</evidence>
<protein>
    <submittedName>
        <fullName evidence="2">Uncharacterized protein</fullName>
    </submittedName>
</protein>
<feature type="compositionally biased region" description="Acidic residues" evidence="1">
    <location>
        <begin position="41"/>
        <end position="56"/>
    </location>
</feature>
<dbReference type="EMBL" id="CAUYUJ010010802">
    <property type="protein sequence ID" value="CAK0830294.1"/>
    <property type="molecule type" value="Genomic_DNA"/>
</dbReference>
<comment type="caution">
    <text evidence="2">The sequence shown here is derived from an EMBL/GenBank/DDBJ whole genome shotgun (WGS) entry which is preliminary data.</text>
</comment>
<name>A0ABN9SGX3_9DINO</name>
<dbReference type="Proteomes" id="UP001189429">
    <property type="component" value="Unassembled WGS sequence"/>
</dbReference>
<sequence length="207" mass="23070">MPTRLSMLNAHILETKQRHAARLIEAAPLSDAGMVKRRGEEEEEEEEEGKQEEEETLLLAWGLSPPSPGRRGGQRGTVGEERGNADACARSARYPPLRRASRGAPVAGSLPGVQEIRRAQRLEDIEPSEVWVLRQGGPSGDSALLREATRPSMYHEVCQAPASPRNKTLRGAHRARRTAMQAWIGEQPHLQTKRTRRATRSIHIWCP</sequence>
<organism evidence="2 3">
    <name type="scientific">Prorocentrum cordatum</name>
    <dbReference type="NCBI Taxonomy" id="2364126"/>
    <lineage>
        <taxon>Eukaryota</taxon>
        <taxon>Sar</taxon>
        <taxon>Alveolata</taxon>
        <taxon>Dinophyceae</taxon>
        <taxon>Prorocentrales</taxon>
        <taxon>Prorocentraceae</taxon>
        <taxon>Prorocentrum</taxon>
    </lineage>
</organism>
<gene>
    <name evidence="2" type="ORF">PCOR1329_LOCUS28978</name>
</gene>
<accession>A0ABN9SGX3</accession>
<proteinExistence type="predicted"/>
<keyword evidence="3" id="KW-1185">Reference proteome</keyword>
<evidence type="ECO:0000313" key="3">
    <source>
        <dbReference type="Proteomes" id="UP001189429"/>
    </source>
</evidence>
<reference evidence="2" key="1">
    <citation type="submission" date="2023-10" db="EMBL/GenBank/DDBJ databases">
        <authorList>
            <person name="Chen Y."/>
            <person name="Shah S."/>
            <person name="Dougan E. K."/>
            <person name="Thang M."/>
            <person name="Chan C."/>
        </authorList>
    </citation>
    <scope>NUCLEOTIDE SEQUENCE [LARGE SCALE GENOMIC DNA]</scope>
</reference>
<feature type="region of interest" description="Disordered" evidence="1">
    <location>
        <begin position="30"/>
        <end position="88"/>
    </location>
</feature>
<evidence type="ECO:0000256" key="1">
    <source>
        <dbReference type="SAM" id="MobiDB-lite"/>
    </source>
</evidence>